<organism evidence="4 5">
    <name type="scientific">Rubellimicrobium rubrum</name>
    <dbReference type="NCBI Taxonomy" id="2585369"/>
    <lineage>
        <taxon>Bacteria</taxon>
        <taxon>Pseudomonadati</taxon>
        <taxon>Pseudomonadota</taxon>
        <taxon>Alphaproteobacteria</taxon>
        <taxon>Rhodobacterales</taxon>
        <taxon>Roseobacteraceae</taxon>
        <taxon>Rubellimicrobium</taxon>
    </lineage>
</organism>
<keyword evidence="4" id="KW-0378">Hydrolase</keyword>
<feature type="compositionally biased region" description="Basic and acidic residues" evidence="1">
    <location>
        <begin position="269"/>
        <end position="280"/>
    </location>
</feature>
<gene>
    <name evidence="4" type="ORF">FHG66_12775</name>
</gene>
<accession>A0A5C4MWB6</accession>
<keyword evidence="4" id="KW-0255">Endonuclease</keyword>
<dbReference type="GO" id="GO:0015666">
    <property type="term" value="F:restriction endodeoxyribonuclease activity"/>
    <property type="evidence" value="ECO:0007669"/>
    <property type="project" value="TreeGrafter"/>
</dbReference>
<name>A0A5C4MWB6_9RHOB</name>
<protein>
    <submittedName>
        <fullName evidence="4">Restriction endonuclease</fullName>
    </submittedName>
</protein>
<dbReference type="InterPro" id="IPR011335">
    <property type="entry name" value="Restrct_endonuc-II-like"/>
</dbReference>
<dbReference type="PANTHER" id="PTHR30015:SF6">
    <property type="entry name" value="SLL1429 PROTEIN"/>
    <property type="match status" value="1"/>
</dbReference>
<dbReference type="Proteomes" id="UP000305887">
    <property type="component" value="Unassembled WGS sequence"/>
</dbReference>
<feature type="domain" description="Restriction endonuclease type IV Mrr" evidence="3">
    <location>
        <begin position="159"/>
        <end position="231"/>
    </location>
</feature>
<evidence type="ECO:0000256" key="2">
    <source>
        <dbReference type="SAM" id="Phobius"/>
    </source>
</evidence>
<comment type="caution">
    <text evidence="4">The sequence shown here is derived from an EMBL/GenBank/DDBJ whole genome shotgun (WGS) entry which is preliminary data.</text>
</comment>
<sequence length="363" mass="39851">MLYLVAFFLVVWLVSQITWGFVISVGAVFVGLLAILLGWGFVASRREEVLQAKIKARQVSLESADRKVSGIVAQQLDALANRRMQLIRVDPYGNLKTAAWQKELRYFFDTKVRPALTDDEFEALDHWSLRAGLKRLIDDPVAAHRVTRTLPAALPAGTTPIEFEELCAETLERFGWTASTTKGSGDQGADVIAIKDGRKLVLQCKLHASPVGNKAVQEVLGAKQFYAAELGPLSPAAASLGLPLISHASRASGLWVMPSSRPLPRSPRRLSDEQLQDRPGRSRSNRTQWIGLAQSQALPHPTDLLARLAWKTEPSLEALEGEARPRSKIMVRKNPHPERHFLGAHAHGCGKICHMPALAGGLP</sequence>
<keyword evidence="5" id="KW-1185">Reference proteome</keyword>
<dbReference type="GO" id="GO:0003677">
    <property type="term" value="F:DNA binding"/>
    <property type="evidence" value="ECO:0007669"/>
    <property type="project" value="InterPro"/>
</dbReference>
<dbReference type="EMBL" id="VDFU01000014">
    <property type="protein sequence ID" value="TNC49029.1"/>
    <property type="molecule type" value="Genomic_DNA"/>
</dbReference>
<evidence type="ECO:0000256" key="1">
    <source>
        <dbReference type="SAM" id="MobiDB-lite"/>
    </source>
</evidence>
<dbReference type="InterPro" id="IPR052906">
    <property type="entry name" value="Type_IV_Methyl-Rstrct_Enzyme"/>
</dbReference>
<dbReference type="GO" id="GO:0009307">
    <property type="term" value="P:DNA restriction-modification system"/>
    <property type="evidence" value="ECO:0007669"/>
    <property type="project" value="InterPro"/>
</dbReference>
<keyword evidence="2" id="KW-0812">Transmembrane</keyword>
<evidence type="ECO:0000313" key="4">
    <source>
        <dbReference type="EMBL" id="TNC49029.1"/>
    </source>
</evidence>
<dbReference type="InterPro" id="IPR011856">
    <property type="entry name" value="tRNA_endonuc-like_dom_sf"/>
</dbReference>
<dbReference type="OrthoDB" id="9797274at2"/>
<keyword evidence="4" id="KW-0540">Nuclease</keyword>
<dbReference type="Gene3D" id="3.40.1350.10">
    <property type="match status" value="1"/>
</dbReference>
<keyword evidence="2" id="KW-0472">Membrane</keyword>
<evidence type="ECO:0000313" key="5">
    <source>
        <dbReference type="Proteomes" id="UP000305887"/>
    </source>
</evidence>
<feature type="region of interest" description="Disordered" evidence="1">
    <location>
        <begin position="256"/>
        <end position="285"/>
    </location>
</feature>
<dbReference type="InterPro" id="IPR007560">
    <property type="entry name" value="Restrct_endonuc_IV_Mrr"/>
</dbReference>
<keyword evidence="2" id="KW-1133">Transmembrane helix</keyword>
<evidence type="ECO:0000259" key="3">
    <source>
        <dbReference type="Pfam" id="PF04471"/>
    </source>
</evidence>
<feature type="transmembrane region" description="Helical" evidence="2">
    <location>
        <begin position="6"/>
        <end position="39"/>
    </location>
</feature>
<proteinExistence type="predicted"/>
<dbReference type="Pfam" id="PF04471">
    <property type="entry name" value="Mrr_cat"/>
    <property type="match status" value="1"/>
</dbReference>
<dbReference type="SUPFAM" id="SSF52980">
    <property type="entry name" value="Restriction endonuclease-like"/>
    <property type="match status" value="1"/>
</dbReference>
<reference evidence="4 5" key="1">
    <citation type="submission" date="2019-06" db="EMBL/GenBank/DDBJ databases">
        <title>YIM 131921 draft genome.</title>
        <authorList>
            <person name="Jiang L."/>
        </authorList>
    </citation>
    <scope>NUCLEOTIDE SEQUENCE [LARGE SCALE GENOMIC DNA]</scope>
    <source>
        <strain evidence="4 5">YIM 131921</strain>
    </source>
</reference>
<dbReference type="AlphaFoldDB" id="A0A5C4MWB6"/>
<dbReference type="PANTHER" id="PTHR30015">
    <property type="entry name" value="MRR RESTRICTION SYSTEM PROTEIN"/>
    <property type="match status" value="1"/>
</dbReference>